<dbReference type="InterPro" id="IPR015300">
    <property type="entry name" value="DNA-bd_pseudobarrel_sf"/>
</dbReference>
<keyword evidence="5" id="KW-0539">Nucleus</keyword>
<evidence type="ECO:0000256" key="4">
    <source>
        <dbReference type="ARBA" id="ARBA00023163"/>
    </source>
</evidence>
<accession>A0AAV5LIJ5</accession>
<dbReference type="EMBL" id="BPVZ01000121">
    <property type="protein sequence ID" value="GKV37208.1"/>
    <property type="molecule type" value="Genomic_DNA"/>
</dbReference>
<dbReference type="Proteomes" id="UP001054252">
    <property type="component" value="Unassembled WGS sequence"/>
</dbReference>
<dbReference type="AlphaFoldDB" id="A0AAV5LIJ5"/>
<dbReference type="GO" id="GO:0003677">
    <property type="term" value="F:DNA binding"/>
    <property type="evidence" value="ECO:0007669"/>
    <property type="project" value="UniProtKB-KW"/>
</dbReference>
<keyword evidence="4" id="KW-0804">Transcription</keyword>
<proteinExistence type="predicted"/>
<protein>
    <submittedName>
        <fullName evidence="6">Uncharacterized protein</fullName>
    </submittedName>
</protein>
<keyword evidence="2" id="KW-0805">Transcription regulation</keyword>
<reference evidence="6 7" key="1">
    <citation type="journal article" date="2021" name="Commun. Biol.">
        <title>The genome of Shorea leprosula (Dipterocarpaceae) highlights the ecological relevance of drought in aseasonal tropical rainforests.</title>
        <authorList>
            <person name="Ng K.K.S."/>
            <person name="Kobayashi M.J."/>
            <person name="Fawcett J.A."/>
            <person name="Hatakeyama M."/>
            <person name="Paape T."/>
            <person name="Ng C.H."/>
            <person name="Ang C.C."/>
            <person name="Tnah L.H."/>
            <person name="Lee C.T."/>
            <person name="Nishiyama T."/>
            <person name="Sese J."/>
            <person name="O'Brien M.J."/>
            <person name="Copetti D."/>
            <person name="Mohd Noor M.I."/>
            <person name="Ong R.C."/>
            <person name="Putra M."/>
            <person name="Sireger I.Z."/>
            <person name="Indrioko S."/>
            <person name="Kosugi Y."/>
            <person name="Izuno A."/>
            <person name="Isagi Y."/>
            <person name="Lee S.L."/>
            <person name="Shimizu K.K."/>
        </authorList>
    </citation>
    <scope>NUCLEOTIDE SEQUENCE [LARGE SCALE GENOMIC DNA]</scope>
    <source>
        <strain evidence="6">214</strain>
    </source>
</reference>
<dbReference type="SUPFAM" id="SSF101936">
    <property type="entry name" value="DNA-binding pseudobarrel domain"/>
    <property type="match status" value="1"/>
</dbReference>
<evidence type="ECO:0000256" key="2">
    <source>
        <dbReference type="ARBA" id="ARBA00023015"/>
    </source>
</evidence>
<keyword evidence="7" id="KW-1185">Reference proteome</keyword>
<evidence type="ECO:0000256" key="3">
    <source>
        <dbReference type="ARBA" id="ARBA00023125"/>
    </source>
</evidence>
<organism evidence="6 7">
    <name type="scientific">Rubroshorea leprosula</name>
    <dbReference type="NCBI Taxonomy" id="152421"/>
    <lineage>
        <taxon>Eukaryota</taxon>
        <taxon>Viridiplantae</taxon>
        <taxon>Streptophyta</taxon>
        <taxon>Embryophyta</taxon>
        <taxon>Tracheophyta</taxon>
        <taxon>Spermatophyta</taxon>
        <taxon>Magnoliopsida</taxon>
        <taxon>eudicotyledons</taxon>
        <taxon>Gunneridae</taxon>
        <taxon>Pentapetalae</taxon>
        <taxon>rosids</taxon>
        <taxon>malvids</taxon>
        <taxon>Malvales</taxon>
        <taxon>Dipterocarpaceae</taxon>
        <taxon>Rubroshorea</taxon>
    </lineage>
</organism>
<evidence type="ECO:0000313" key="6">
    <source>
        <dbReference type="EMBL" id="GKV37208.1"/>
    </source>
</evidence>
<evidence type="ECO:0000313" key="7">
    <source>
        <dbReference type="Proteomes" id="UP001054252"/>
    </source>
</evidence>
<name>A0AAV5LIJ5_9ROSI</name>
<keyword evidence="3" id="KW-0238">DNA-binding</keyword>
<comment type="subcellular location">
    <subcellularLocation>
        <location evidence="1">Nucleus</location>
    </subcellularLocation>
</comment>
<evidence type="ECO:0000256" key="1">
    <source>
        <dbReference type="ARBA" id="ARBA00004123"/>
    </source>
</evidence>
<comment type="caution">
    <text evidence="6">The sequence shown here is derived from an EMBL/GenBank/DDBJ whole genome shotgun (WGS) entry which is preliminary data.</text>
</comment>
<evidence type="ECO:0000256" key="5">
    <source>
        <dbReference type="ARBA" id="ARBA00023242"/>
    </source>
</evidence>
<dbReference type="GO" id="GO:0005634">
    <property type="term" value="C:nucleus"/>
    <property type="evidence" value="ECO:0007669"/>
    <property type="project" value="UniProtKB-SubCell"/>
</dbReference>
<sequence>MEEDMVLTRVLPGSAITTGVLSVSNRYVVARMPTIEDGQNSALMVARDARQEGVIHLFNFRMRTDGGYAKQTLTGMKQFFDLHELKAGDRIMIHLVEEELRLFGIVIRHGVYSIDFEEGPVA</sequence>
<gene>
    <name evidence="6" type="ORF">SLEP1_g45265</name>
</gene>
<dbReference type="Gene3D" id="2.40.330.10">
    <property type="entry name" value="DNA-binding pseudobarrel domain"/>
    <property type="match status" value="1"/>
</dbReference>